<keyword evidence="1" id="KW-0812">Transmembrane</keyword>
<dbReference type="InterPro" id="IPR050879">
    <property type="entry name" value="Acyltransferase_3"/>
</dbReference>
<sequence length="377" mass="42650">MTHRFHALDAFRGICAISVVLFHLHLTGSITEWPFFKQAEIFVEFFFVLSGFVLAHGYGYKEKLPFVPFLQARMWRLFPLHVVMLLVFIGLEVGKWLAFEYAGLSFNTSPFSGQNHVSEILPNLLLIQSWFGSFDYLSFNYPAWSISVEFYLYLILYCTLTLFSQRKQVSWLVIAIVSLSLLASNQMIITSQALTGLACFFSGAATYVIFRKIHHYRLSKTSATLLEGLMIFCTVIVVIYEIPFKPVASALLFSCVVLMFAFEGGWLSTLLLKSPLQYAGKLSYSIYMTHAAVLFCLQSILMVVGKLTGVQFTHMIEQQRYLTLGNEALNNLAVFVIVAFVLLVSHFTYHYIELVGQRLGKKKAMKPSKLASVSSTA</sequence>
<keyword evidence="1" id="KW-1133">Transmembrane helix</keyword>
<organism evidence="3 4">
    <name type="scientific">Vibrio renipiscarius</name>
    <dbReference type="NCBI Taxonomy" id="1461322"/>
    <lineage>
        <taxon>Bacteria</taxon>
        <taxon>Pseudomonadati</taxon>
        <taxon>Pseudomonadota</taxon>
        <taxon>Gammaproteobacteria</taxon>
        <taxon>Vibrionales</taxon>
        <taxon>Vibrionaceae</taxon>
        <taxon>Vibrio</taxon>
    </lineage>
</organism>
<feature type="transmembrane region" description="Helical" evidence="1">
    <location>
        <begin position="284"/>
        <end position="305"/>
    </location>
</feature>
<feature type="transmembrane region" description="Helical" evidence="1">
    <location>
        <begin position="41"/>
        <end position="60"/>
    </location>
</feature>
<protein>
    <recommendedName>
        <fullName evidence="2">Acyltransferase 3 domain-containing protein</fullName>
    </recommendedName>
</protein>
<comment type="caution">
    <text evidence="3">The sequence shown here is derived from an EMBL/GenBank/DDBJ whole genome shotgun (WGS) entry which is preliminary data.</text>
</comment>
<feature type="transmembrane region" description="Helical" evidence="1">
    <location>
        <begin position="7"/>
        <end position="26"/>
    </location>
</feature>
<dbReference type="STRING" id="1461322.OJ16_04520"/>
<dbReference type="GO" id="GO:0016020">
    <property type="term" value="C:membrane"/>
    <property type="evidence" value="ECO:0007669"/>
    <property type="project" value="TreeGrafter"/>
</dbReference>
<gene>
    <name evidence="3" type="ORF">OJ16_04520</name>
</gene>
<reference evidence="3 4" key="1">
    <citation type="submission" date="2014-11" db="EMBL/GenBank/DDBJ databases">
        <title>Draft Genome Sequence of Vibrio piscirenalis strains CECT 8603T and CECT 8604, two marine Gammaproteobacterium isolated from cultured gilthead sea bream (Sparus aurata).</title>
        <authorList>
            <person name="Arahal D.R."/>
            <person name="Rodrigo-Torres L."/>
            <person name="Lucena T."/>
            <person name="Pujalte M.J."/>
        </authorList>
    </citation>
    <scope>NUCLEOTIDE SEQUENCE [LARGE SCALE GENOMIC DNA]</scope>
    <source>
        <strain evidence="3 4">DCR 1-4-2</strain>
    </source>
</reference>
<dbReference type="GO" id="GO:0000271">
    <property type="term" value="P:polysaccharide biosynthetic process"/>
    <property type="evidence" value="ECO:0007669"/>
    <property type="project" value="TreeGrafter"/>
</dbReference>
<dbReference type="OrthoDB" id="9767863at2"/>
<dbReference type="InterPro" id="IPR002656">
    <property type="entry name" value="Acyl_transf_3_dom"/>
</dbReference>
<dbReference type="Pfam" id="PF01757">
    <property type="entry name" value="Acyl_transf_3"/>
    <property type="match status" value="1"/>
</dbReference>
<feature type="transmembrane region" description="Helical" evidence="1">
    <location>
        <begin position="222"/>
        <end position="242"/>
    </location>
</feature>
<feature type="transmembrane region" description="Helical" evidence="1">
    <location>
        <begin position="193"/>
        <end position="210"/>
    </location>
</feature>
<dbReference type="GO" id="GO:0016747">
    <property type="term" value="F:acyltransferase activity, transferring groups other than amino-acyl groups"/>
    <property type="evidence" value="ECO:0007669"/>
    <property type="project" value="InterPro"/>
</dbReference>
<evidence type="ECO:0000313" key="3">
    <source>
        <dbReference type="EMBL" id="KII80577.1"/>
    </source>
</evidence>
<evidence type="ECO:0000259" key="2">
    <source>
        <dbReference type="Pfam" id="PF01757"/>
    </source>
</evidence>
<dbReference type="Proteomes" id="UP000031672">
    <property type="component" value="Unassembled WGS sequence"/>
</dbReference>
<dbReference type="PANTHER" id="PTHR23028:SF131">
    <property type="entry name" value="BLR2367 PROTEIN"/>
    <property type="match status" value="1"/>
</dbReference>
<keyword evidence="4" id="KW-1185">Reference proteome</keyword>
<feature type="transmembrane region" description="Helical" evidence="1">
    <location>
        <begin position="332"/>
        <end position="352"/>
    </location>
</feature>
<dbReference type="PANTHER" id="PTHR23028">
    <property type="entry name" value="ACETYLTRANSFERASE"/>
    <property type="match status" value="1"/>
</dbReference>
<evidence type="ECO:0000313" key="4">
    <source>
        <dbReference type="Proteomes" id="UP000031672"/>
    </source>
</evidence>
<feature type="transmembrane region" description="Helical" evidence="1">
    <location>
        <begin position="248"/>
        <end position="272"/>
    </location>
</feature>
<name>A0A0C2NJW1_9VIBR</name>
<accession>A0A0C2NJW1</accession>
<keyword evidence="1" id="KW-0472">Membrane</keyword>
<proteinExistence type="predicted"/>
<accession>A0A0C2P2C6</accession>
<feature type="domain" description="Acyltransferase 3" evidence="2">
    <location>
        <begin position="6"/>
        <end position="345"/>
    </location>
</feature>
<evidence type="ECO:0000256" key="1">
    <source>
        <dbReference type="SAM" id="Phobius"/>
    </source>
</evidence>
<feature type="transmembrane region" description="Helical" evidence="1">
    <location>
        <begin position="80"/>
        <end position="99"/>
    </location>
</feature>
<dbReference type="AlphaFoldDB" id="A0A0C2NJW1"/>
<feature type="transmembrane region" description="Helical" evidence="1">
    <location>
        <begin position="169"/>
        <end position="187"/>
    </location>
</feature>
<dbReference type="RefSeq" id="WP_040987852.1">
    <property type="nucleotide sequence ID" value="NZ_JTKH01000006.1"/>
</dbReference>
<feature type="transmembrane region" description="Helical" evidence="1">
    <location>
        <begin position="141"/>
        <end position="162"/>
    </location>
</feature>
<dbReference type="EMBL" id="JTKH01000006">
    <property type="protein sequence ID" value="KII80577.1"/>
    <property type="molecule type" value="Genomic_DNA"/>
</dbReference>